<evidence type="ECO:0000256" key="2">
    <source>
        <dbReference type="ARBA" id="ARBA00022448"/>
    </source>
</evidence>
<evidence type="ECO:0000256" key="3">
    <source>
        <dbReference type="ARBA" id="ARBA00022452"/>
    </source>
</evidence>
<comment type="subcellular location">
    <subcellularLocation>
        <location evidence="1 8">Cell outer membrane</location>
        <topology evidence="1 8">Multi-pass membrane protein</topology>
    </subcellularLocation>
</comment>
<evidence type="ECO:0000256" key="5">
    <source>
        <dbReference type="ARBA" id="ARBA00023077"/>
    </source>
</evidence>
<accession>A0A2G1VWI0</accession>
<dbReference type="Gene3D" id="2.60.40.1120">
    <property type="entry name" value="Carboxypeptidase-like, regulatory domain"/>
    <property type="match status" value="1"/>
</dbReference>
<protein>
    <submittedName>
        <fullName evidence="13">SusC/RagA family protein</fullName>
    </submittedName>
</protein>
<evidence type="ECO:0000259" key="11">
    <source>
        <dbReference type="Pfam" id="PF00593"/>
    </source>
</evidence>
<keyword evidence="2 8" id="KW-0813">Transport</keyword>
<dbReference type="InterPro" id="IPR023996">
    <property type="entry name" value="TonB-dep_OMP_SusC/RagA"/>
</dbReference>
<sequence length="1021" mass="111911">MIKNLFFMLLFSLSLAASAQQKTVTGTVTTATGMPLPGVSVVVKGTTTGTQTDFDGNYSISVESGQTLAFTYVGFKKSEITVGGQNQINATLEEDTEALDEVVVVGYGVQRKRDLTASISQVKGEDISNLVTPSFDQQLAGRAAGVQVTTQSGIIGETPRFRIRGIASITSGTYPLFVVDGVPIYTGDVGGYASTNALGDINPADIESIEILKDGSATAIYGSRAANGVVLITTKKGKEGRIATNYNLTTGFARPVNKFDLLGAADFVTISNEKRSNRGQSDWAAGTDFNTDWQDLVLNDNAFQQDHNLSFTGGTEFLKYYLSIGYTEQESIAKPNEFKRFTYRANLEQKIQDWVSVGVNAGLTQSEYFGLNTGTNSLSGNIFNATRQHPNVSPYDSNDPTGYNLDDTFPDRMGRGSNLETVGDNIPNIIFAIENNKYFSKINRLIGNVYADIKPVSSVNFRTQVSIDKANTNGFLFWSPIHGDGNGSNGRVQSNNNELTRWNWQNILSYNETFADAHNVSLTAVSEYQKERNQNFFATGTDLSNEFFGKALISGSYGVQGSGGGLTENGFISFAGRFNYNYKQRYYLQGTLRRDGLSSLPTTTRWGTFPGASFGWTVSNEEFLKNNDVVSDLKIRGSYGKVGNVSIGNYPYLGLYSPARYADNNGIAYSQFGNNNLRWETSIKYDAGLDLGLFQNRFTLTADYFINKTEDLILQVETPQSFGIPGNNYNANIGNIENSGLEFSATARLLDKEFKWEVSGNISFVDNEVITLVNGADRIGTNTIVREGEPINSIYGIRYYGTNPQNGNPVYYKADGTLVQGLLPGGSYAIFDPNNPSDVSQSSSLSAADDRVILGQSLPKYFGGFNSNMNYKNFDLGFLFRFSGGNKIFNATRRDLLNQNFTNNSTEILGRWQSVDNPGDGWTPRLYASTNTTTNLTALATSRFLEDGDFIKLDNITLGYTFPSEVVEKIGLSRFRLYLQGQNLWIITDYSGLDPEMESAGVDLNGTPRSSIFSFGLNVGF</sequence>
<keyword evidence="10" id="KW-0732">Signal</keyword>
<dbReference type="Pfam" id="PF13715">
    <property type="entry name" value="CarbopepD_reg_2"/>
    <property type="match status" value="1"/>
</dbReference>
<dbReference type="InterPro" id="IPR023997">
    <property type="entry name" value="TonB-dep_OMP_SusC/RagA_CS"/>
</dbReference>
<dbReference type="PROSITE" id="PS52016">
    <property type="entry name" value="TONB_DEPENDENT_REC_3"/>
    <property type="match status" value="1"/>
</dbReference>
<reference evidence="13 14" key="1">
    <citation type="submission" date="2017-08" db="EMBL/GenBank/DDBJ databases">
        <title>The whole genome shortgun sequences of strain Leeuwenhoekiella nanhaiensis G18 from the South China Sea.</title>
        <authorList>
            <person name="Liu Q."/>
        </authorList>
    </citation>
    <scope>NUCLEOTIDE SEQUENCE [LARGE SCALE GENOMIC DNA]</scope>
    <source>
        <strain evidence="13 14">G18</strain>
    </source>
</reference>
<evidence type="ECO:0000256" key="9">
    <source>
        <dbReference type="RuleBase" id="RU003357"/>
    </source>
</evidence>
<dbReference type="AlphaFoldDB" id="A0A2G1VWI0"/>
<evidence type="ECO:0000256" key="7">
    <source>
        <dbReference type="ARBA" id="ARBA00023237"/>
    </source>
</evidence>
<dbReference type="NCBIfam" id="TIGR04056">
    <property type="entry name" value="OMP_RagA_SusC"/>
    <property type="match status" value="1"/>
</dbReference>
<proteinExistence type="inferred from homology"/>
<evidence type="ECO:0000256" key="6">
    <source>
        <dbReference type="ARBA" id="ARBA00023136"/>
    </source>
</evidence>
<dbReference type="InterPro" id="IPR000531">
    <property type="entry name" value="Beta-barrel_TonB"/>
</dbReference>
<keyword evidence="6 8" id="KW-0472">Membrane</keyword>
<comment type="caution">
    <text evidence="13">The sequence shown here is derived from an EMBL/GenBank/DDBJ whole genome shotgun (WGS) entry which is preliminary data.</text>
</comment>
<evidence type="ECO:0000259" key="12">
    <source>
        <dbReference type="Pfam" id="PF07715"/>
    </source>
</evidence>
<dbReference type="Proteomes" id="UP000229433">
    <property type="component" value="Unassembled WGS sequence"/>
</dbReference>
<dbReference type="RefSeq" id="WP_099644631.1">
    <property type="nucleotide sequence ID" value="NZ_KZ319287.1"/>
</dbReference>
<dbReference type="OrthoDB" id="9768177at2"/>
<evidence type="ECO:0000313" key="13">
    <source>
        <dbReference type="EMBL" id="PHQ31091.1"/>
    </source>
</evidence>
<feature type="signal peptide" evidence="10">
    <location>
        <begin position="1"/>
        <end position="19"/>
    </location>
</feature>
<evidence type="ECO:0000313" key="14">
    <source>
        <dbReference type="Proteomes" id="UP000229433"/>
    </source>
</evidence>
<organism evidence="13 14">
    <name type="scientific">Leeuwenhoekiella nanhaiensis</name>
    <dbReference type="NCBI Taxonomy" id="1655491"/>
    <lineage>
        <taxon>Bacteria</taxon>
        <taxon>Pseudomonadati</taxon>
        <taxon>Bacteroidota</taxon>
        <taxon>Flavobacteriia</taxon>
        <taxon>Flavobacteriales</taxon>
        <taxon>Flavobacteriaceae</taxon>
        <taxon>Leeuwenhoekiella</taxon>
    </lineage>
</organism>
<keyword evidence="3 8" id="KW-1134">Transmembrane beta strand</keyword>
<feature type="domain" description="TonB-dependent receptor plug" evidence="12">
    <location>
        <begin position="112"/>
        <end position="229"/>
    </location>
</feature>
<dbReference type="InterPro" id="IPR037066">
    <property type="entry name" value="Plug_dom_sf"/>
</dbReference>
<dbReference type="FunFam" id="2.60.40.1120:FF:000003">
    <property type="entry name" value="Outer membrane protein Omp121"/>
    <property type="match status" value="1"/>
</dbReference>
<dbReference type="InterPro" id="IPR039426">
    <property type="entry name" value="TonB-dep_rcpt-like"/>
</dbReference>
<dbReference type="SUPFAM" id="SSF56935">
    <property type="entry name" value="Porins"/>
    <property type="match status" value="1"/>
</dbReference>
<comment type="similarity">
    <text evidence="8 9">Belongs to the TonB-dependent receptor family.</text>
</comment>
<dbReference type="InterPro" id="IPR012910">
    <property type="entry name" value="Plug_dom"/>
</dbReference>
<evidence type="ECO:0000256" key="1">
    <source>
        <dbReference type="ARBA" id="ARBA00004571"/>
    </source>
</evidence>
<dbReference type="Gene3D" id="2.40.170.20">
    <property type="entry name" value="TonB-dependent receptor, beta-barrel domain"/>
    <property type="match status" value="1"/>
</dbReference>
<keyword evidence="7 8" id="KW-0998">Cell outer membrane</keyword>
<dbReference type="InterPro" id="IPR036942">
    <property type="entry name" value="Beta-barrel_TonB_sf"/>
</dbReference>
<dbReference type="EMBL" id="NQXA01000001">
    <property type="protein sequence ID" value="PHQ31091.1"/>
    <property type="molecule type" value="Genomic_DNA"/>
</dbReference>
<dbReference type="SUPFAM" id="SSF49464">
    <property type="entry name" value="Carboxypeptidase regulatory domain-like"/>
    <property type="match status" value="1"/>
</dbReference>
<name>A0A2G1VWI0_9FLAO</name>
<feature type="chain" id="PRO_5013632596" evidence="10">
    <location>
        <begin position="20"/>
        <end position="1021"/>
    </location>
</feature>
<feature type="domain" description="TonB-dependent receptor-like beta-barrel" evidence="11">
    <location>
        <begin position="424"/>
        <end position="812"/>
    </location>
</feature>
<keyword evidence="5 9" id="KW-0798">TonB box</keyword>
<keyword evidence="14" id="KW-1185">Reference proteome</keyword>
<dbReference type="InterPro" id="IPR008969">
    <property type="entry name" value="CarboxyPept-like_regulatory"/>
</dbReference>
<dbReference type="Pfam" id="PF07715">
    <property type="entry name" value="Plug"/>
    <property type="match status" value="1"/>
</dbReference>
<gene>
    <name evidence="13" type="ORF">CJ305_02395</name>
</gene>
<dbReference type="NCBIfam" id="TIGR04057">
    <property type="entry name" value="SusC_RagA_signa"/>
    <property type="match status" value="1"/>
</dbReference>
<evidence type="ECO:0000256" key="10">
    <source>
        <dbReference type="SAM" id="SignalP"/>
    </source>
</evidence>
<dbReference type="GO" id="GO:0009279">
    <property type="term" value="C:cell outer membrane"/>
    <property type="evidence" value="ECO:0007669"/>
    <property type="project" value="UniProtKB-SubCell"/>
</dbReference>
<evidence type="ECO:0000256" key="4">
    <source>
        <dbReference type="ARBA" id="ARBA00022692"/>
    </source>
</evidence>
<keyword evidence="4 8" id="KW-0812">Transmembrane</keyword>
<evidence type="ECO:0000256" key="8">
    <source>
        <dbReference type="PROSITE-ProRule" id="PRU01360"/>
    </source>
</evidence>
<dbReference type="Gene3D" id="2.170.130.10">
    <property type="entry name" value="TonB-dependent receptor, plug domain"/>
    <property type="match status" value="1"/>
</dbReference>
<dbReference type="Pfam" id="PF00593">
    <property type="entry name" value="TonB_dep_Rec_b-barrel"/>
    <property type="match status" value="1"/>
</dbReference>